<feature type="compositionally biased region" description="Acidic residues" evidence="1">
    <location>
        <begin position="226"/>
        <end position="238"/>
    </location>
</feature>
<feature type="compositionally biased region" description="Basic residues" evidence="1">
    <location>
        <begin position="495"/>
        <end position="511"/>
    </location>
</feature>
<feature type="compositionally biased region" description="Polar residues" evidence="1">
    <location>
        <begin position="328"/>
        <end position="348"/>
    </location>
</feature>
<feature type="compositionally biased region" description="Pro residues" evidence="1">
    <location>
        <begin position="430"/>
        <end position="446"/>
    </location>
</feature>
<evidence type="ECO:0000256" key="1">
    <source>
        <dbReference type="SAM" id="MobiDB-lite"/>
    </source>
</evidence>
<feature type="compositionally biased region" description="Polar residues" evidence="1">
    <location>
        <begin position="183"/>
        <end position="196"/>
    </location>
</feature>
<reference evidence="2" key="1">
    <citation type="submission" date="2020-09" db="EMBL/GenBank/DDBJ databases">
        <title>Comparative genome analyses of four rice-infecting Rhizoctonia solani isolates reveal extensive enrichment of homogalacturonan modification genes.</title>
        <authorList>
            <person name="Lee D.-Y."/>
            <person name="Jeon J."/>
            <person name="Kim K.-T."/>
            <person name="Cheong K."/>
            <person name="Song H."/>
            <person name="Choi G."/>
            <person name="Ko J."/>
            <person name="Opiyo S.O."/>
            <person name="Zuo S."/>
            <person name="Madhav S."/>
            <person name="Lee Y.-H."/>
            <person name="Wang G.-L."/>
        </authorList>
    </citation>
    <scope>NUCLEOTIDE SEQUENCE</scope>
    <source>
        <strain evidence="2">AG1-IA WGL</strain>
    </source>
</reference>
<dbReference type="EMBL" id="JACYCD010000048">
    <property type="protein sequence ID" value="KAF8709129.1"/>
    <property type="molecule type" value="Genomic_DNA"/>
</dbReference>
<accession>A0A8H7HTY5</accession>
<feature type="non-terminal residue" evidence="2">
    <location>
        <position position="1"/>
    </location>
</feature>
<dbReference type="Proteomes" id="UP000602905">
    <property type="component" value="Unassembled WGS sequence"/>
</dbReference>
<feature type="compositionally biased region" description="Polar residues" evidence="1">
    <location>
        <begin position="534"/>
        <end position="547"/>
    </location>
</feature>
<feature type="compositionally biased region" description="Low complexity" evidence="1">
    <location>
        <begin position="447"/>
        <end position="476"/>
    </location>
</feature>
<dbReference type="OrthoDB" id="3267789at2759"/>
<feature type="compositionally biased region" description="Low complexity" evidence="1">
    <location>
        <begin position="87"/>
        <end position="104"/>
    </location>
</feature>
<feature type="region of interest" description="Disordered" evidence="1">
    <location>
        <begin position="1"/>
        <end position="352"/>
    </location>
</feature>
<feature type="region of interest" description="Disordered" evidence="1">
    <location>
        <begin position="366"/>
        <end position="557"/>
    </location>
</feature>
<name>A0A8H7HTY5_9AGAM</name>
<sequence length="557" mass="58689">MSEGTAASIWASPPPATKAKESALKEPAANNSSSHQRGSRGGSNANKKRARGGKRQSTANASSDPAPTSTTTDAAPRPKLIDRLGMAPDAPASPSVQASAASAPKTDSPDSKSQANRRGNGNGNRNRDRAGSKRKAPPAKVNTVAAQKELEKENTKEEPSHPDPDPAPETEPEQAKDVPPHLNESSDNNGALTPNVNGLADRFKNLNTSAPGTPRPYTPSAIDWAGETEDGSLPDLDDWGVSAKASSPTENSKPEDKQPDKPVPPVADSKPNGRNNKRKDSKAGKNLTVPNRSSVNPNGNASSRPVTPSSTGFSPSLRGKQLPARASSRASTLNDPPPQITVTTQDKPATTGLGLDLAVDEPVFASINDPLPEPSSELHTHIKPVRTPNAHPNGRGARGRGGRPRMSDGNVQPQPGASPGFGMPMHMPMPGSPHMPPSPHLPPSPYLPGAQFPPNGYHPGYSPGPYQGYPQPHNPGFVNPGPGYGHQHSYSHPLHSPRPHQHHHSPRNPHHHPNESPRHQRAHSRPVIAGSALNMLNRTLQNSTSPPKSKADVSASS</sequence>
<feature type="compositionally biased region" description="Polar residues" evidence="1">
    <location>
        <begin position="288"/>
        <end position="314"/>
    </location>
</feature>
<comment type="caution">
    <text evidence="2">The sequence shown here is derived from an EMBL/GenBank/DDBJ whole genome shotgun (WGS) entry which is preliminary data.</text>
</comment>
<evidence type="ECO:0000313" key="3">
    <source>
        <dbReference type="Proteomes" id="UP000602905"/>
    </source>
</evidence>
<organism evidence="2 3">
    <name type="scientific">Rhizoctonia solani</name>
    <dbReference type="NCBI Taxonomy" id="456999"/>
    <lineage>
        <taxon>Eukaryota</taxon>
        <taxon>Fungi</taxon>
        <taxon>Dikarya</taxon>
        <taxon>Basidiomycota</taxon>
        <taxon>Agaricomycotina</taxon>
        <taxon>Agaricomycetes</taxon>
        <taxon>Cantharellales</taxon>
        <taxon>Ceratobasidiaceae</taxon>
        <taxon>Rhizoctonia</taxon>
    </lineage>
</organism>
<dbReference type="AlphaFoldDB" id="A0A8H7HTY5"/>
<evidence type="ECO:0000313" key="2">
    <source>
        <dbReference type="EMBL" id="KAF8709129.1"/>
    </source>
</evidence>
<proteinExistence type="predicted"/>
<gene>
    <name evidence="2" type="ORF">RHS03_02693</name>
</gene>
<protein>
    <submittedName>
        <fullName evidence="2">Uncharacterized protein</fullName>
    </submittedName>
</protein>
<feature type="compositionally biased region" description="Low complexity" evidence="1">
    <location>
        <begin position="57"/>
        <end position="75"/>
    </location>
</feature>
<feature type="compositionally biased region" description="Basic and acidic residues" evidence="1">
    <location>
        <begin position="148"/>
        <end position="164"/>
    </location>
</feature>
<feature type="compositionally biased region" description="Low complexity" evidence="1">
    <location>
        <begin position="418"/>
        <end position="429"/>
    </location>
</feature>